<dbReference type="RefSeq" id="WP_093446492.1">
    <property type="nucleotide sequence ID" value="NZ_FNZG01000001.1"/>
</dbReference>
<gene>
    <name evidence="3" type="ORF">SAMN05421762_2941</name>
</gene>
<dbReference type="AlphaFoldDB" id="A0A1I1NF98"/>
<dbReference type="PANTHER" id="PTHR43283">
    <property type="entry name" value="BETA-LACTAMASE-RELATED"/>
    <property type="match status" value="1"/>
</dbReference>
<dbReference type="InterPro" id="IPR001466">
    <property type="entry name" value="Beta-lactam-related"/>
</dbReference>
<dbReference type="Proteomes" id="UP000231644">
    <property type="component" value="Unassembled WGS sequence"/>
</dbReference>
<accession>A0A1I1NF98</accession>
<evidence type="ECO:0000313" key="4">
    <source>
        <dbReference type="Proteomes" id="UP000231644"/>
    </source>
</evidence>
<dbReference type="Gene3D" id="3.40.710.10">
    <property type="entry name" value="DD-peptidase/beta-lactamase superfamily"/>
    <property type="match status" value="1"/>
</dbReference>
<proteinExistence type="predicted"/>
<dbReference type="SUPFAM" id="SSF56601">
    <property type="entry name" value="beta-lactamase/transpeptidase-like"/>
    <property type="match status" value="1"/>
</dbReference>
<reference evidence="3 4" key="1">
    <citation type="submission" date="2016-10" db="EMBL/GenBank/DDBJ databases">
        <authorList>
            <person name="de Groot N.N."/>
        </authorList>
    </citation>
    <scope>NUCLEOTIDE SEQUENCE [LARGE SCALE GENOMIC DNA]</scope>
    <source>
        <strain evidence="3 4">DSM 29619</strain>
    </source>
</reference>
<dbReference type="STRING" id="517719.SAMN05421762_2941"/>
<keyword evidence="4" id="KW-1185">Reference proteome</keyword>
<feature type="chain" id="PRO_5014145206" evidence="1">
    <location>
        <begin position="22"/>
        <end position="328"/>
    </location>
</feature>
<sequence>MRLFPLIVLCLSLALPGSVRAQPVEAPEDPKVADFRAAFAQWMQDAGATRGALALRRDGQAVAALGLGMDAGRPVDLASLSKAITGVCIARLVDEGALDYADHARAILNLAHAAPVSIAALLGHGSGLRRDHTQGPMAVWRNDPTPRWPRIARTALARDRISADTSYYYSNENYAVLGAVIEAVTGTDYETACRDRVLTPAGVTGQGSALASGYLPWGGWEMTVADYAAFLDHSFGPEGWLTESIATLPRTRIVPQVYYGLGMVQRDHAGGTNLWHFGALCFEGGPNLGSYAVHWTNGWTVTAWYDACVTDDDMARLDRAMIGVAFAR</sequence>
<keyword evidence="1" id="KW-0732">Signal</keyword>
<dbReference type="InterPro" id="IPR050789">
    <property type="entry name" value="Diverse_Enzym_Activities"/>
</dbReference>
<feature type="domain" description="Beta-lactamase-related" evidence="2">
    <location>
        <begin position="36"/>
        <end position="231"/>
    </location>
</feature>
<dbReference type="Pfam" id="PF00144">
    <property type="entry name" value="Beta-lactamase"/>
    <property type="match status" value="1"/>
</dbReference>
<dbReference type="PANTHER" id="PTHR43283:SF3">
    <property type="entry name" value="BETA-LACTAMASE FAMILY PROTEIN (AFU_ORTHOLOGUE AFUA_5G07500)"/>
    <property type="match status" value="1"/>
</dbReference>
<evidence type="ECO:0000256" key="1">
    <source>
        <dbReference type="SAM" id="SignalP"/>
    </source>
</evidence>
<dbReference type="OrthoDB" id="5377981at2"/>
<feature type="signal peptide" evidence="1">
    <location>
        <begin position="1"/>
        <end position="21"/>
    </location>
</feature>
<dbReference type="InterPro" id="IPR012338">
    <property type="entry name" value="Beta-lactam/transpept-like"/>
</dbReference>
<name>A0A1I1NF98_9RHOB</name>
<evidence type="ECO:0000259" key="2">
    <source>
        <dbReference type="Pfam" id="PF00144"/>
    </source>
</evidence>
<organism evidence="3 4">
    <name type="scientific">Pseudooceanicola nitratireducens</name>
    <dbReference type="NCBI Taxonomy" id="517719"/>
    <lineage>
        <taxon>Bacteria</taxon>
        <taxon>Pseudomonadati</taxon>
        <taxon>Pseudomonadota</taxon>
        <taxon>Alphaproteobacteria</taxon>
        <taxon>Rhodobacterales</taxon>
        <taxon>Paracoccaceae</taxon>
        <taxon>Pseudooceanicola</taxon>
    </lineage>
</organism>
<protein>
    <submittedName>
        <fullName evidence="3">CubicO group peptidase, beta-lactamase class C family</fullName>
    </submittedName>
</protein>
<dbReference type="EMBL" id="FOLX01000001">
    <property type="protein sequence ID" value="SFC96217.1"/>
    <property type="molecule type" value="Genomic_DNA"/>
</dbReference>
<evidence type="ECO:0000313" key="3">
    <source>
        <dbReference type="EMBL" id="SFC96217.1"/>
    </source>
</evidence>